<evidence type="ECO:0000313" key="3">
    <source>
        <dbReference type="EMBL" id="MDE4907269.1"/>
    </source>
</evidence>
<organism evidence="3 4">
    <name type="scientific">Methanogenium marinum</name>
    <dbReference type="NCBI Taxonomy" id="348610"/>
    <lineage>
        <taxon>Archaea</taxon>
        <taxon>Methanobacteriati</taxon>
        <taxon>Methanobacteriota</taxon>
        <taxon>Stenosarchaea group</taxon>
        <taxon>Methanomicrobia</taxon>
        <taxon>Methanomicrobiales</taxon>
        <taxon>Methanomicrobiaceae</taxon>
        <taxon>Methanogenium</taxon>
    </lineage>
</organism>
<keyword evidence="2" id="KW-1277">Toxin-antitoxin system</keyword>
<dbReference type="Gene3D" id="3.30.2310.20">
    <property type="entry name" value="RelE-like"/>
    <property type="match status" value="1"/>
</dbReference>
<evidence type="ECO:0000256" key="2">
    <source>
        <dbReference type="ARBA" id="ARBA00022649"/>
    </source>
</evidence>
<sequence length="98" mass="11399">MAEINWTEEAIEWLQDIHDYIAENNPVAANNIINDLYNKVQMLEEYPKLGYCYRIISTGEIRILLYGHYRIGYLIKNNGSIDILGIFHDAMGIDNYLS</sequence>
<dbReference type="InterPro" id="IPR007712">
    <property type="entry name" value="RelE/ParE_toxin"/>
</dbReference>
<dbReference type="Proteomes" id="UP001143747">
    <property type="component" value="Unassembled WGS sequence"/>
</dbReference>
<proteinExistence type="inferred from homology"/>
<name>A0A9Q4PV63_9EURY</name>
<evidence type="ECO:0000256" key="1">
    <source>
        <dbReference type="ARBA" id="ARBA00006226"/>
    </source>
</evidence>
<gene>
    <name evidence="3" type="ORF">L0665_01330</name>
</gene>
<protein>
    <submittedName>
        <fullName evidence="3">Type II toxin-antitoxin system RelE/ParE family toxin</fullName>
    </submittedName>
</protein>
<accession>A0A9Q4PV63</accession>
<dbReference type="InterPro" id="IPR035093">
    <property type="entry name" value="RelE/ParE_toxin_dom_sf"/>
</dbReference>
<keyword evidence="4" id="KW-1185">Reference proteome</keyword>
<comment type="caution">
    <text evidence="3">The sequence shown here is derived from an EMBL/GenBank/DDBJ whole genome shotgun (WGS) entry which is preliminary data.</text>
</comment>
<dbReference type="InterPro" id="IPR051803">
    <property type="entry name" value="TA_system_RelE-like_toxin"/>
</dbReference>
<dbReference type="EMBL" id="JAKELO010000002">
    <property type="protein sequence ID" value="MDE4907269.1"/>
    <property type="molecule type" value="Genomic_DNA"/>
</dbReference>
<evidence type="ECO:0000313" key="4">
    <source>
        <dbReference type="Proteomes" id="UP001143747"/>
    </source>
</evidence>
<dbReference type="Pfam" id="PF05016">
    <property type="entry name" value="ParE_toxin"/>
    <property type="match status" value="1"/>
</dbReference>
<reference evidence="3" key="1">
    <citation type="submission" date="2022-01" db="EMBL/GenBank/DDBJ databases">
        <title>Draft genome of Methanogenium marinum DSM 15558.</title>
        <authorList>
            <person name="Chen S.-C."/>
            <person name="You Y.-T."/>
        </authorList>
    </citation>
    <scope>NUCLEOTIDE SEQUENCE</scope>
    <source>
        <strain evidence="3">DSM 15558</strain>
    </source>
</reference>
<dbReference type="PANTHER" id="PTHR33755">
    <property type="entry name" value="TOXIN PARE1-RELATED"/>
    <property type="match status" value="1"/>
</dbReference>
<comment type="similarity">
    <text evidence="1">Belongs to the RelE toxin family.</text>
</comment>
<dbReference type="RefSeq" id="WP_274923929.1">
    <property type="nucleotide sequence ID" value="NZ_JAKELO010000002.1"/>
</dbReference>
<dbReference type="AlphaFoldDB" id="A0A9Q4PV63"/>